<dbReference type="EMBL" id="JABSTV010001249">
    <property type="protein sequence ID" value="KAH7961722.1"/>
    <property type="molecule type" value="Genomic_DNA"/>
</dbReference>
<evidence type="ECO:0000313" key="2">
    <source>
        <dbReference type="EMBL" id="KAH7961722.1"/>
    </source>
</evidence>
<comment type="caution">
    <text evidence="2">The sequence shown here is derived from an EMBL/GenBank/DDBJ whole genome shotgun (WGS) entry which is preliminary data.</text>
</comment>
<evidence type="ECO:0000256" key="1">
    <source>
        <dbReference type="SAM" id="MobiDB-lite"/>
    </source>
</evidence>
<protein>
    <submittedName>
        <fullName evidence="2">Uncharacterized protein</fullName>
    </submittedName>
</protein>
<feature type="region of interest" description="Disordered" evidence="1">
    <location>
        <begin position="169"/>
        <end position="200"/>
    </location>
</feature>
<keyword evidence="3" id="KW-1185">Reference proteome</keyword>
<reference evidence="2" key="1">
    <citation type="journal article" date="2020" name="Cell">
        <title>Large-Scale Comparative Analyses of Tick Genomes Elucidate Their Genetic Diversity and Vector Capacities.</title>
        <authorList>
            <consortium name="Tick Genome and Microbiome Consortium (TIGMIC)"/>
            <person name="Jia N."/>
            <person name="Wang J."/>
            <person name="Shi W."/>
            <person name="Du L."/>
            <person name="Sun Y."/>
            <person name="Zhan W."/>
            <person name="Jiang J.F."/>
            <person name="Wang Q."/>
            <person name="Zhang B."/>
            <person name="Ji P."/>
            <person name="Bell-Sakyi L."/>
            <person name="Cui X.M."/>
            <person name="Yuan T.T."/>
            <person name="Jiang B.G."/>
            <person name="Yang W.F."/>
            <person name="Lam T.T."/>
            <person name="Chang Q.C."/>
            <person name="Ding S.J."/>
            <person name="Wang X.J."/>
            <person name="Zhu J.G."/>
            <person name="Ruan X.D."/>
            <person name="Zhao L."/>
            <person name="Wei J.T."/>
            <person name="Ye R.Z."/>
            <person name="Que T.C."/>
            <person name="Du C.H."/>
            <person name="Zhou Y.H."/>
            <person name="Cheng J.X."/>
            <person name="Dai P.F."/>
            <person name="Guo W.B."/>
            <person name="Han X.H."/>
            <person name="Huang E.J."/>
            <person name="Li L.F."/>
            <person name="Wei W."/>
            <person name="Gao Y.C."/>
            <person name="Liu J.Z."/>
            <person name="Shao H.Z."/>
            <person name="Wang X."/>
            <person name="Wang C.C."/>
            <person name="Yang T.C."/>
            <person name="Huo Q.B."/>
            <person name="Li W."/>
            <person name="Chen H.Y."/>
            <person name="Chen S.E."/>
            <person name="Zhou L.G."/>
            <person name="Ni X.B."/>
            <person name="Tian J.H."/>
            <person name="Sheng Y."/>
            <person name="Liu T."/>
            <person name="Pan Y.S."/>
            <person name="Xia L.Y."/>
            <person name="Li J."/>
            <person name="Zhao F."/>
            <person name="Cao W.C."/>
        </authorList>
    </citation>
    <scope>NUCLEOTIDE SEQUENCE</scope>
    <source>
        <strain evidence="2">Rsan-2018</strain>
    </source>
</reference>
<reference evidence="2" key="2">
    <citation type="submission" date="2021-09" db="EMBL/GenBank/DDBJ databases">
        <authorList>
            <person name="Jia N."/>
            <person name="Wang J."/>
            <person name="Shi W."/>
            <person name="Du L."/>
            <person name="Sun Y."/>
            <person name="Zhan W."/>
            <person name="Jiang J."/>
            <person name="Wang Q."/>
            <person name="Zhang B."/>
            <person name="Ji P."/>
            <person name="Sakyi L.B."/>
            <person name="Cui X."/>
            <person name="Yuan T."/>
            <person name="Jiang B."/>
            <person name="Yang W."/>
            <person name="Lam T.T.-Y."/>
            <person name="Chang Q."/>
            <person name="Ding S."/>
            <person name="Wang X."/>
            <person name="Zhu J."/>
            <person name="Ruan X."/>
            <person name="Zhao L."/>
            <person name="Wei J."/>
            <person name="Que T."/>
            <person name="Du C."/>
            <person name="Cheng J."/>
            <person name="Dai P."/>
            <person name="Han X."/>
            <person name="Huang E."/>
            <person name="Gao Y."/>
            <person name="Liu J."/>
            <person name="Shao H."/>
            <person name="Ye R."/>
            <person name="Li L."/>
            <person name="Wei W."/>
            <person name="Wang X."/>
            <person name="Wang C."/>
            <person name="Huo Q."/>
            <person name="Li W."/>
            <person name="Guo W."/>
            <person name="Chen H."/>
            <person name="Chen S."/>
            <person name="Zhou L."/>
            <person name="Zhou L."/>
            <person name="Ni X."/>
            <person name="Tian J."/>
            <person name="Zhou Y."/>
            <person name="Sheng Y."/>
            <person name="Liu T."/>
            <person name="Pan Y."/>
            <person name="Xia L."/>
            <person name="Li J."/>
            <person name="Zhao F."/>
            <person name="Cao W."/>
        </authorList>
    </citation>
    <scope>NUCLEOTIDE SEQUENCE</scope>
    <source>
        <strain evidence="2">Rsan-2018</strain>
        <tissue evidence="2">Larvae</tissue>
    </source>
</reference>
<evidence type="ECO:0000313" key="3">
    <source>
        <dbReference type="Proteomes" id="UP000821837"/>
    </source>
</evidence>
<dbReference type="AlphaFoldDB" id="A0A9D4T0J8"/>
<sequence>MWWPYEKCKNGLTYVTCHGDLKCNITRLQWEGPSTSRTLWTHTGRSSFEYLQLTMQVYRTILTNRDLEVKVMWGRFKNFNTTLSSTNACVPSMVNGNVSVSCDLNISGIEAVLQTETKEDILLGTTKSVRVSAFMPGLQTTTERYEDTLYKFLDLLEDDDPSRVPGAPVFTGPRSTYRPSVPRVPPPVPPRRIFRPIRPIPSVSSPSLPGGTIRDANAYMDTIIQQKMPRLLKASPRLYPSAVIPFFKFKVLKTGFTNRDLKVNMTAGVFRGFDTGIRRLGDCDKPSHVGRNTSVSCTLDFSGITASFVAVTKGDDLAGTIKAVPVNVVVRTGGVRIEATAAPGKEAILRTFLIDYVSLDVAHGANLSLNEDRDRGFKHHVRINVARELDALMHEEYAPLLGRAIATTDLPKAA</sequence>
<gene>
    <name evidence="2" type="ORF">HPB52_011580</name>
</gene>
<name>A0A9D4T0J8_RHISA</name>
<dbReference type="Proteomes" id="UP000821837">
    <property type="component" value="Chromosome 3"/>
</dbReference>
<dbReference type="VEuPathDB" id="VectorBase:RSAN_045785"/>
<accession>A0A9D4T0J8</accession>
<proteinExistence type="predicted"/>
<organism evidence="2 3">
    <name type="scientific">Rhipicephalus sanguineus</name>
    <name type="common">Brown dog tick</name>
    <name type="synonym">Ixodes sanguineus</name>
    <dbReference type="NCBI Taxonomy" id="34632"/>
    <lineage>
        <taxon>Eukaryota</taxon>
        <taxon>Metazoa</taxon>
        <taxon>Ecdysozoa</taxon>
        <taxon>Arthropoda</taxon>
        <taxon>Chelicerata</taxon>
        <taxon>Arachnida</taxon>
        <taxon>Acari</taxon>
        <taxon>Parasitiformes</taxon>
        <taxon>Ixodida</taxon>
        <taxon>Ixodoidea</taxon>
        <taxon>Ixodidae</taxon>
        <taxon>Rhipicephalinae</taxon>
        <taxon>Rhipicephalus</taxon>
        <taxon>Rhipicephalus</taxon>
    </lineage>
</organism>